<feature type="transmembrane region" description="Helical" evidence="1">
    <location>
        <begin position="109"/>
        <end position="129"/>
    </location>
</feature>
<keyword evidence="1" id="KW-1133">Transmembrane helix</keyword>
<feature type="transmembrane region" description="Helical" evidence="1">
    <location>
        <begin position="168"/>
        <end position="198"/>
    </location>
</feature>
<proteinExistence type="predicted"/>
<accession>A0A4Q1JQD8</accession>
<keyword evidence="1" id="KW-0812">Transmembrane</keyword>
<dbReference type="Proteomes" id="UP000289703">
    <property type="component" value="Unassembled WGS sequence"/>
</dbReference>
<dbReference type="OrthoDB" id="1120881at2"/>
<keyword evidence="1" id="KW-0472">Membrane</keyword>
<keyword evidence="3" id="KW-1185">Reference proteome</keyword>
<evidence type="ECO:0000313" key="2">
    <source>
        <dbReference type="EMBL" id="RXQ97649.1"/>
    </source>
</evidence>
<feature type="transmembrane region" description="Helical" evidence="1">
    <location>
        <begin position="67"/>
        <end position="89"/>
    </location>
</feature>
<evidence type="ECO:0000256" key="1">
    <source>
        <dbReference type="SAM" id="Phobius"/>
    </source>
</evidence>
<protein>
    <submittedName>
        <fullName evidence="2">Uncharacterized protein</fullName>
    </submittedName>
</protein>
<name>A0A4Q1JQD8_9BACT</name>
<dbReference type="RefSeq" id="WP_129252354.1">
    <property type="nucleotide sequence ID" value="NZ_SAXA01000001.1"/>
</dbReference>
<comment type="caution">
    <text evidence="2">The sequence shown here is derived from an EMBL/GenBank/DDBJ whole genome shotgun (WGS) entry which is preliminary data.</text>
</comment>
<dbReference type="EMBL" id="SAXA01000001">
    <property type="protein sequence ID" value="RXQ97649.1"/>
    <property type="molecule type" value="Genomic_DNA"/>
</dbReference>
<feature type="transmembrane region" description="Helical" evidence="1">
    <location>
        <begin position="135"/>
        <end position="156"/>
    </location>
</feature>
<reference evidence="2 3" key="1">
    <citation type="submission" date="2019-01" db="EMBL/GenBank/DDBJ databases">
        <title>Ancylomarina salipaludis sp. nov., isolated from a salt marsh.</title>
        <authorList>
            <person name="Yoon J.-H."/>
        </authorList>
    </citation>
    <scope>NUCLEOTIDE SEQUENCE [LARGE SCALE GENOMIC DNA]</scope>
    <source>
        <strain evidence="2 3">SHSM-M15</strain>
    </source>
</reference>
<organism evidence="2 3">
    <name type="scientific">Ancylomarina salipaludis</name>
    <dbReference type="NCBI Taxonomy" id="2501299"/>
    <lineage>
        <taxon>Bacteria</taxon>
        <taxon>Pseudomonadati</taxon>
        <taxon>Bacteroidota</taxon>
        <taxon>Bacteroidia</taxon>
        <taxon>Marinilabiliales</taxon>
        <taxon>Marinifilaceae</taxon>
        <taxon>Ancylomarina</taxon>
    </lineage>
</organism>
<dbReference type="AlphaFoldDB" id="A0A4Q1JQD8"/>
<feature type="transmembrane region" description="Helical" evidence="1">
    <location>
        <begin position="21"/>
        <end position="47"/>
    </location>
</feature>
<sequence>MNKQKYIEDLRDIKQMMNRSSRFISLSGLSGITAGILAILGALSAYQTIYANQNYLEYRQAILSDEHLFTLLIIASTTLLLSIAAGIFFTTRKAKRNKQKLWDLQTKNLLINLFIPLVTGGILCLILLFKGFIGIIAPLTLIFYGLALVNASKYTLEEVRSLGIVEILLGLLGIYFIGYGLIIWTIGFGIIHIVYGIIMHIKYGS</sequence>
<evidence type="ECO:0000313" key="3">
    <source>
        <dbReference type="Proteomes" id="UP000289703"/>
    </source>
</evidence>
<gene>
    <name evidence="2" type="ORF">EO244_01840</name>
</gene>